<feature type="compositionally biased region" description="Low complexity" evidence="1">
    <location>
        <begin position="606"/>
        <end position="619"/>
    </location>
</feature>
<dbReference type="Gene3D" id="2.120.10.30">
    <property type="entry name" value="TolB, C-terminal domain"/>
    <property type="match status" value="1"/>
</dbReference>
<reference evidence="4 5" key="1">
    <citation type="journal article" date="2018" name="Plant J.">
        <title>Genome sequences of Chlorella sorokiniana UTEX 1602 and Micractinium conductrix SAG 241.80: implications to maltose excretion by a green alga.</title>
        <authorList>
            <person name="Arriola M.B."/>
            <person name="Velmurugan N."/>
            <person name="Zhang Y."/>
            <person name="Plunkett M.H."/>
            <person name="Hondzo H."/>
            <person name="Barney B.M."/>
        </authorList>
    </citation>
    <scope>NUCLEOTIDE SEQUENCE [LARGE SCALE GENOMIC DNA]</scope>
    <source>
        <strain evidence="4 5">SAG 241.80</strain>
    </source>
</reference>
<dbReference type="Pfam" id="PF22807">
    <property type="entry name" value="TrAA12"/>
    <property type="match status" value="1"/>
</dbReference>
<feature type="domain" description="Pyrroloquinoline quinone-dependent pyranose dehydrogenase beta-propeller" evidence="3">
    <location>
        <begin position="217"/>
        <end position="443"/>
    </location>
</feature>
<evidence type="ECO:0000313" key="4">
    <source>
        <dbReference type="EMBL" id="PSC76447.1"/>
    </source>
</evidence>
<dbReference type="SUPFAM" id="SSF101898">
    <property type="entry name" value="NHL repeat"/>
    <property type="match status" value="1"/>
</dbReference>
<keyword evidence="5" id="KW-1185">Reference proteome</keyword>
<name>A0A2P6VQU4_9CHLO</name>
<protein>
    <submittedName>
        <fullName evidence="4">Sorbosone dehydrogenase</fullName>
    </submittedName>
</protein>
<dbReference type="AlphaFoldDB" id="A0A2P6VQU4"/>
<dbReference type="EMBL" id="LHPF02000001">
    <property type="protein sequence ID" value="PSC76447.1"/>
    <property type="molecule type" value="Genomic_DNA"/>
</dbReference>
<dbReference type="InterPro" id="IPR054539">
    <property type="entry name" value="Beta-prop_PDH"/>
</dbReference>
<evidence type="ECO:0000259" key="3">
    <source>
        <dbReference type="Pfam" id="PF22807"/>
    </source>
</evidence>
<feature type="signal peptide" evidence="2">
    <location>
        <begin position="1"/>
        <end position="27"/>
    </location>
</feature>
<feature type="chain" id="PRO_5015124379" evidence="2">
    <location>
        <begin position="28"/>
        <end position="692"/>
    </location>
</feature>
<keyword evidence="2" id="KW-0732">Signal</keyword>
<dbReference type="InterPro" id="IPR011042">
    <property type="entry name" value="6-blade_b-propeller_TolB-like"/>
</dbReference>
<dbReference type="OrthoDB" id="507128at2759"/>
<feature type="region of interest" description="Disordered" evidence="1">
    <location>
        <begin position="596"/>
        <end position="621"/>
    </location>
</feature>
<evidence type="ECO:0000256" key="1">
    <source>
        <dbReference type="SAM" id="MobiDB-lite"/>
    </source>
</evidence>
<evidence type="ECO:0000313" key="5">
    <source>
        <dbReference type="Proteomes" id="UP000239649"/>
    </source>
</evidence>
<gene>
    <name evidence="4" type="primary">g77</name>
    <name evidence="4" type="ORF">C2E20_0077</name>
</gene>
<dbReference type="Proteomes" id="UP000239649">
    <property type="component" value="Unassembled WGS sequence"/>
</dbReference>
<feature type="region of interest" description="Disordered" evidence="1">
    <location>
        <begin position="636"/>
        <end position="662"/>
    </location>
</feature>
<comment type="caution">
    <text evidence="4">The sequence shown here is derived from an EMBL/GenBank/DDBJ whole genome shotgun (WGS) entry which is preliminary data.</text>
</comment>
<organism evidence="4 5">
    <name type="scientific">Micractinium conductrix</name>
    <dbReference type="NCBI Taxonomy" id="554055"/>
    <lineage>
        <taxon>Eukaryota</taxon>
        <taxon>Viridiplantae</taxon>
        <taxon>Chlorophyta</taxon>
        <taxon>core chlorophytes</taxon>
        <taxon>Trebouxiophyceae</taxon>
        <taxon>Chlorellales</taxon>
        <taxon>Chlorellaceae</taxon>
        <taxon>Chlorella clade</taxon>
        <taxon>Micractinium</taxon>
    </lineage>
</organism>
<sequence length="692" mass="72368">MSRHAAGRWAPLALLLLAAAAAAPAAAQVELETRGRALLNPAPKLPLATIKLPPGFSISLYVNASFPSRFLALGQSDENATVVFVSSTSQGVITAIVDRTASGGGITPCILIRNQTRPNGVAYDRETGSLYVAEELQIMRYDGADASALAGCRPGMLQPSLVIDKLPQQAFHGFRGFELGPNDGKLYVTIAAPFNVDVCVDPYCTIHRLNKDGSQLEVFARGIRNAAGFTWHPETGALLFAGMERDLMGDNLPDDFLGALNPATDLGANLEWPYCHWEGEGDPLRREPGPGTPLADPDMTLPEFAGSRPADAVIEQRCAEIAEPPVQALGPHVAPLGVLFWGANASAPGYSAVEPQQWPEAFDSSVFVAEHGSWNRKDKIGYRIANVLLAPDGKTALGHTIFAEGWLDDASQQAWGRPVGLLRLPDGSMLVGDDKANVVYRISYDPDSVPPSSPAPAPTPASAAGRAAAATLAPLAVAAGAALALLVARWTLDVKFGNKSDAVSLVQEWVRDVGSVAGLTPQNTTLSTGSIGAPESTLELEVSFDSLADLEEFWMSVPPVAHKAWGQRMQQYIVHGSPQWSVFRCLPAFPEGAAGEAAAAGGGARPAGSSAAAPAAAAAPPGPGGLFKPSAAELGRYGADTAPTSPPLPQGSSTTPSGLAVVSGDEEAQVVLDWKGDPMKVNPGDKLPFKFL</sequence>
<proteinExistence type="predicted"/>
<accession>A0A2P6VQU4</accession>
<evidence type="ECO:0000256" key="2">
    <source>
        <dbReference type="SAM" id="SignalP"/>
    </source>
</evidence>